<organism evidence="2 3">
    <name type="scientific">Nesidiocoris tenuis</name>
    <dbReference type="NCBI Taxonomy" id="355587"/>
    <lineage>
        <taxon>Eukaryota</taxon>
        <taxon>Metazoa</taxon>
        <taxon>Ecdysozoa</taxon>
        <taxon>Arthropoda</taxon>
        <taxon>Hexapoda</taxon>
        <taxon>Insecta</taxon>
        <taxon>Pterygota</taxon>
        <taxon>Neoptera</taxon>
        <taxon>Paraneoptera</taxon>
        <taxon>Hemiptera</taxon>
        <taxon>Heteroptera</taxon>
        <taxon>Panheteroptera</taxon>
        <taxon>Cimicomorpha</taxon>
        <taxon>Miridae</taxon>
        <taxon>Dicyphina</taxon>
        <taxon>Nesidiocoris</taxon>
    </lineage>
</organism>
<evidence type="ECO:0000313" key="2">
    <source>
        <dbReference type="EMBL" id="CAB0002320.1"/>
    </source>
</evidence>
<name>A0A6H5GHC6_9HEMI</name>
<reference evidence="2 3" key="1">
    <citation type="submission" date="2020-02" db="EMBL/GenBank/DDBJ databases">
        <authorList>
            <person name="Ferguson B K."/>
        </authorList>
    </citation>
    <scope>NUCLEOTIDE SEQUENCE [LARGE SCALE GENOMIC DNA]</scope>
</reference>
<dbReference type="Proteomes" id="UP000479000">
    <property type="component" value="Unassembled WGS sequence"/>
</dbReference>
<proteinExistence type="predicted"/>
<accession>A0A6H5GHC6</accession>
<evidence type="ECO:0000256" key="1">
    <source>
        <dbReference type="SAM" id="MobiDB-lite"/>
    </source>
</evidence>
<keyword evidence="3" id="KW-1185">Reference proteome</keyword>
<evidence type="ECO:0000313" key="3">
    <source>
        <dbReference type="Proteomes" id="UP000479000"/>
    </source>
</evidence>
<protein>
    <submittedName>
        <fullName evidence="2">Uncharacterized protein</fullName>
    </submittedName>
</protein>
<feature type="compositionally biased region" description="Basic residues" evidence="1">
    <location>
        <begin position="118"/>
        <end position="128"/>
    </location>
</feature>
<dbReference type="AlphaFoldDB" id="A0A6H5GHC6"/>
<dbReference type="EMBL" id="CADCXU010011989">
    <property type="protein sequence ID" value="CAB0002320.1"/>
    <property type="molecule type" value="Genomic_DNA"/>
</dbReference>
<sequence length="309" mass="35187">MIRDLEIQFGVSDCNSRIVAWLPTYGHHRASDLCKGVFLQDQPHGATKERTFECSMLDPFECDAWPILGWRRSRASADIDESIVRRGSRPRRSFGDPAALFRLPARRFVSRVATPVKTRSRHLRAKPPSHRDPPSNRLPNLGNAAYILYQYASSVRDALPYTVGPRRNTNYRHQCRIQTADYQCRTVDRNGNNYPVKYLAKTLPIPTQGVYLDWPQIVGTSNEAAAELNNSAHGYTIIIRNMLENASRAITARKGGFNSDQCVGARPTVMRNKTVELGKEKIPFGYSEETGSRRRTRIGCDYWNLDEIW</sequence>
<feature type="region of interest" description="Disordered" evidence="1">
    <location>
        <begin position="116"/>
        <end position="137"/>
    </location>
</feature>
<gene>
    <name evidence="2" type="ORF">NTEN_LOCUS8107</name>
</gene>